<dbReference type="Proteomes" id="UP000235672">
    <property type="component" value="Unassembled WGS sequence"/>
</dbReference>
<organism evidence="1 2">
    <name type="scientific">Hyaloscypha hepaticicola</name>
    <dbReference type="NCBI Taxonomy" id="2082293"/>
    <lineage>
        <taxon>Eukaryota</taxon>
        <taxon>Fungi</taxon>
        <taxon>Dikarya</taxon>
        <taxon>Ascomycota</taxon>
        <taxon>Pezizomycotina</taxon>
        <taxon>Leotiomycetes</taxon>
        <taxon>Helotiales</taxon>
        <taxon>Hyaloscyphaceae</taxon>
        <taxon>Hyaloscypha</taxon>
    </lineage>
</organism>
<accession>A0A2J6PH78</accession>
<keyword evidence="2" id="KW-1185">Reference proteome</keyword>
<name>A0A2J6PH78_9HELO</name>
<proteinExistence type="predicted"/>
<evidence type="ECO:0000313" key="1">
    <source>
        <dbReference type="EMBL" id="PMD13236.1"/>
    </source>
</evidence>
<reference evidence="1 2" key="1">
    <citation type="submission" date="2016-05" db="EMBL/GenBank/DDBJ databases">
        <title>A degradative enzymes factory behind the ericoid mycorrhizal symbiosis.</title>
        <authorList>
            <consortium name="DOE Joint Genome Institute"/>
            <person name="Martino E."/>
            <person name="Morin E."/>
            <person name="Grelet G."/>
            <person name="Kuo A."/>
            <person name="Kohler A."/>
            <person name="Daghino S."/>
            <person name="Barry K."/>
            <person name="Choi C."/>
            <person name="Cichocki N."/>
            <person name="Clum A."/>
            <person name="Copeland A."/>
            <person name="Hainaut M."/>
            <person name="Haridas S."/>
            <person name="Labutti K."/>
            <person name="Lindquist E."/>
            <person name="Lipzen A."/>
            <person name="Khouja H.-R."/>
            <person name="Murat C."/>
            <person name="Ohm R."/>
            <person name="Olson A."/>
            <person name="Spatafora J."/>
            <person name="Veneault-Fourrey C."/>
            <person name="Henrissat B."/>
            <person name="Grigoriev I."/>
            <person name="Martin F."/>
            <person name="Perotto S."/>
        </authorList>
    </citation>
    <scope>NUCLEOTIDE SEQUENCE [LARGE SCALE GENOMIC DNA]</scope>
    <source>
        <strain evidence="1 2">UAMH 7357</strain>
    </source>
</reference>
<dbReference type="OrthoDB" id="4232626at2759"/>
<sequence length="98" mass="11174">MPSTSTPINRLDFPRPRDKAVKDYLAWQQSQVEDPEQKAQYPKACEVMMKNSMDLELIYHDPNPEFLIKGGVTIGAALHIVGDIADWVKICKQNETEE</sequence>
<gene>
    <name evidence="1" type="ORF">NA56DRAFT_651932</name>
</gene>
<dbReference type="AlphaFoldDB" id="A0A2J6PH78"/>
<dbReference type="EMBL" id="KZ613534">
    <property type="protein sequence ID" value="PMD13236.1"/>
    <property type="molecule type" value="Genomic_DNA"/>
</dbReference>
<protein>
    <submittedName>
        <fullName evidence="1">Uncharacterized protein</fullName>
    </submittedName>
</protein>
<evidence type="ECO:0000313" key="2">
    <source>
        <dbReference type="Proteomes" id="UP000235672"/>
    </source>
</evidence>